<accession>A0AAE3AI27</accession>
<gene>
    <name evidence="2" type="ORF">LKD31_07155</name>
</gene>
<keyword evidence="3" id="KW-1185">Reference proteome</keyword>
<keyword evidence="1" id="KW-0472">Membrane</keyword>
<dbReference type="EMBL" id="JAJEQC010000006">
    <property type="protein sequence ID" value="MCC2136792.1"/>
    <property type="molecule type" value="Genomic_DNA"/>
</dbReference>
<evidence type="ECO:0000256" key="1">
    <source>
        <dbReference type="SAM" id="Phobius"/>
    </source>
</evidence>
<feature type="transmembrane region" description="Helical" evidence="1">
    <location>
        <begin position="54"/>
        <end position="75"/>
    </location>
</feature>
<dbReference type="Proteomes" id="UP001199424">
    <property type="component" value="Unassembled WGS sequence"/>
</dbReference>
<reference evidence="2" key="1">
    <citation type="submission" date="2021-10" db="EMBL/GenBank/DDBJ databases">
        <title>Anaerobic single-cell dispensing facilitates the cultivation of human gut bacteria.</title>
        <authorList>
            <person name="Afrizal A."/>
        </authorList>
    </citation>
    <scope>NUCLEOTIDE SEQUENCE</scope>
    <source>
        <strain evidence="2">CLA-AA-H250</strain>
    </source>
</reference>
<feature type="transmembrane region" description="Helical" evidence="1">
    <location>
        <begin position="87"/>
        <end position="107"/>
    </location>
</feature>
<name>A0AAE3AI27_9FIRM</name>
<keyword evidence="1" id="KW-1133">Transmembrane helix</keyword>
<feature type="transmembrane region" description="Helical" evidence="1">
    <location>
        <begin position="119"/>
        <end position="138"/>
    </location>
</feature>
<dbReference type="RefSeq" id="WP_308449165.1">
    <property type="nucleotide sequence ID" value="NZ_JAJEQC010000006.1"/>
</dbReference>
<dbReference type="AlphaFoldDB" id="A0AAE3AI27"/>
<sequence>MAIKIKGKLPLKICSVLFVLYGAASLVALLLCLIDRKYVEEYDLSAYFNSSMPVLSVAGAMLVPVLLLIAGLMGHARADRPNSMKPCFFLGLATGVIILFNVLYEIFTGDAPNMPEICTYVLDLVLPVLYTFCAWLNWRHKGDDTPKAADADPAPASKS</sequence>
<protein>
    <submittedName>
        <fullName evidence="2">Uncharacterized protein</fullName>
    </submittedName>
</protein>
<comment type="caution">
    <text evidence="2">The sequence shown here is derived from an EMBL/GenBank/DDBJ whole genome shotgun (WGS) entry which is preliminary data.</text>
</comment>
<feature type="transmembrane region" description="Helical" evidence="1">
    <location>
        <begin position="12"/>
        <end position="34"/>
    </location>
</feature>
<evidence type="ECO:0000313" key="2">
    <source>
        <dbReference type="EMBL" id="MCC2136792.1"/>
    </source>
</evidence>
<proteinExistence type="predicted"/>
<evidence type="ECO:0000313" key="3">
    <source>
        <dbReference type="Proteomes" id="UP001199424"/>
    </source>
</evidence>
<keyword evidence="1" id="KW-0812">Transmembrane</keyword>
<organism evidence="2 3">
    <name type="scientific">Hominenteromicrobium mulieris</name>
    <dbReference type="NCBI Taxonomy" id="2885357"/>
    <lineage>
        <taxon>Bacteria</taxon>
        <taxon>Bacillati</taxon>
        <taxon>Bacillota</taxon>
        <taxon>Clostridia</taxon>
        <taxon>Eubacteriales</taxon>
        <taxon>Oscillospiraceae</taxon>
        <taxon>Hominenteromicrobium</taxon>
    </lineage>
</organism>